<protein>
    <submittedName>
        <fullName evidence="2">Uncharacterized protein</fullName>
    </submittedName>
</protein>
<sequence length="109" mass="12304">MEYKHMIAMERQRSCDRKAIEEGAVEEGEQSHKTESYEIPHSTPKGDSTQAEVWLHCCFGLRSGAVCVGQALCSWGFFFARRVWRSFSGDVTCASRSAHLQCLKEIETA</sequence>
<reference evidence="2 3" key="1">
    <citation type="journal article" date="2020" name="Mol. Plant">
        <title>The Chromosome-Based Rubber Tree Genome Provides New Insights into Spurge Genome Evolution and Rubber Biosynthesis.</title>
        <authorList>
            <person name="Liu J."/>
            <person name="Shi C."/>
            <person name="Shi C.C."/>
            <person name="Li W."/>
            <person name="Zhang Q.J."/>
            <person name="Zhang Y."/>
            <person name="Li K."/>
            <person name="Lu H.F."/>
            <person name="Shi C."/>
            <person name="Zhu S.T."/>
            <person name="Xiao Z.Y."/>
            <person name="Nan H."/>
            <person name="Yue Y."/>
            <person name="Zhu X.G."/>
            <person name="Wu Y."/>
            <person name="Hong X.N."/>
            <person name="Fan G.Y."/>
            <person name="Tong Y."/>
            <person name="Zhang D."/>
            <person name="Mao C.L."/>
            <person name="Liu Y.L."/>
            <person name="Hao S.J."/>
            <person name="Liu W.Q."/>
            <person name="Lv M.Q."/>
            <person name="Zhang H.B."/>
            <person name="Liu Y."/>
            <person name="Hu-Tang G.R."/>
            <person name="Wang J.P."/>
            <person name="Wang J.H."/>
            <person name="Sun Y.H."/>
            <person name="Ni S.B."/>
            <person name="Chen W.B."/>
            <person name="Zhang X.C."/>
            <person name="Jiao Y.N."/>
            <person name="Eichler E.E."/>
            <person name="Li G.H."/>
            <person name="Liu X."/>
            <person name="Gao L.Z."/>
        </authorList>
    </citation>
    <scope>NUCLEOTIDE SEQUENCE [LARGE SCALE GENOMIC DNA]</scope>
    <source>
        <strain evidence="3">cv. GT1</strain>
        <tissue evidence="2">Leaf</tissue>
    </source>
</reference>
<dbReference type="EMBL" id="JAAGAX010000002">
    <property type="protein sequence ID" value="KAF2322031.1"/>
    <property type="molecule type" value="Genomic_DNA"/>
</dbReference>
<proteinExistence type="predicted"/>
<evidence type="ECO:0000313" key="2">
    <source>
        <dbReference type="EMBL" id="KAF2322031.1"/>
    </source>
</evidence>
<organism evidence="2 3">
    <name type="scientific">Hevea brasiliensis</name>
    <name type="common">Para rubber tree</name>
    <name type="synonym">Siphonia brasiliensis</name>
    <dbReference type="NCBI Taxonomy" id="3981"/>
    <lineage>
        <taxon>Eukaryota</taxon>
        <taxon>Viridiplantae</taxon>
        <taxon>Streptophyta</taxon>
        <taxon>Embryophyta</taxon>
        <taxon>Tracheophyta</taxon>
        <taxon>Spermatophyta</taxon>
        <taxon>Magnoliopsida</taxon>
        <taxon>eudicotyledons</taxon>
        <taxon>Gunneridae</taxon>
        <taxon>Pentapetalae</taxon>
        <taxon>rosids</taxon>
        <taxon>fabids</taxon>
        <taxon>Malpighiales</taxon>
        <taxon>Euphorbiaceae</taxon>
        <taxon>Crotonoideae</taxon>
        <taxon>Micrandreae</taxon>
        <taxon>Hevea</taxon>
    </lineage>
</organism>
<name>A0A6A6N765_HEVBR</name>
<evidence type="ECO:0000313" key="3">
    <source>
        <dbReference type="Proteomes" id="UP000467840"/>
    </source>
</evidence>
<gene>
    <name evidence="2" type="ORF">GH714_005844</name>
</gene>
<feature type="region of interest" description="Disordered" evidence="1">
    <location>
        <begin position="22"/>
        <end position="48"/>
    </location>
</feature>
<accession>A0A6A6N765</accession>
<evidence type="ECO:0000256" key="1">
    <source>
        <dbReference type="SAM" id="MobiDB-lite"/>
    </source>
</evidence>
<comment type="caution">
    <text evidence="2">The sequence shown here is derived from an EMBL/GenBank/DDBJ whole genome shotgun (WGS) entry which is preliminary data.</text>
</comment>
<feature type="compositionally biased region" description="Basic and acidic residues" evidence="1">
    <location>
        <begin position="29"/>
        <end position="38"/>
    </location>
</feature>
<dbReference type="Proteomes" id="UP000467840">
    <property type="component" value="Chromosome 11"/>
</dbReference>
<dbReference type="AlphaFoldDB" id="A0A6A6N765"/>
<keyword evidence="3" id="KW-1185">Reference proteome</keyword>